<dbReference type="InterPro" id="IPR014985">
    <property type="entry name" value="WbqC"/>
</dbReference>
<comment type="caution">
    <text evidence="1">The sequence shown here is derived from an EMBL/GenBank/DDBJ whole genome shotgun (WGS) entry which is preliminary data.</text>
</comment>
<organism evidence="1 2">
    <name type="scientific">Porphyromonas miyakawae</name>
    <dbReference type="NCBI Taxonomy" id="3137470"/>
    <lineage>
        <taxon>Bacteria</taxon>
        <taxon>Pseudomonadati</taxon>
        <taxon>Bacteroidota</taxon>
        <taxon>Bacteroidia</taxon>
        <taxon>Bacteroidales</taxon>
        <taxon>Porphyromonadaceae</taxon>
        <taxon>Porphyromonas</taxon>
    </lineage>
</organism>
<sequence length="214" mass="25335">MGRHSNIRHLLPISYAPSIEYFSFLLSEGTYIDAAEHYVKQTWRNRCRILSPQGIVELTIPVKQGASRECPIRQVEISPHDHWYSRHLQAIKSCYGRTPYYEYYEDAITPLYERQRFQYLFDFCLALIDTIVRLIELPLHYELCETYQSITDDDYRGCFDPSTPQMSSDFVPIPYYQLFEGKKHFVPNLSIYDLIFNMGPEARLILRKQNQLLT</sequence>
<name>A0ABQ0E1G7_9PORP</name>
<dbReference type="Proteomes" id="UP001628220">
    <property type="component" value="Unassembled WGS sequence"/>
</dbReference>
<dbReference type="EMBL" id="BAAFSF010000001">
    <property type="protein sequence ID" value="GAB1251554.1"/>
    <property type="molecule type" value="Genomic_DNA"/>
</dbReference>
<proteinExistence type="predicted"/>
<gene>
    <name evidence="1" type="ORF">Tsumi_06580</name>
</gene>
<keyword evidence="2" id="KW-1185">Reference proteome</keyword>
<reference evidence="1 2" key="1">
    <citation type="journal article" date="2025" name="Int. J. Syst. Evol. Microbiol.">
        <title>Desulfovibrio falkowii sp. nov., Porphyromonas miyakawae sp. nov., Mediterraneibacter flintii sp. nov. and Owariibacterium komagatae gen. nov., sp. nov., isolated from human faeces.</title>
        <authorList>
            <person name="Hamaguchi T."/>
            <person name="Ohara M."/>
            <person name="Hisatomi A."/>
            <person name="Sekiguchi K."/>
            <person name="Takeda J.I."/>
            <person name="Ueyama J."/>
            <person name="Ito M."/>
            <person name="Nishiwaki H."/>
            <person name="Ogi T."/>
            <person name="Hirayama M."/>
            <person name="Ohkuma M."/>
            <person name="Sakamoto M."/>
            <person name="Ohno K."/>
        </authorList>
    </citation>
    <scope>NUCLEOTIDE SEQUENCE [LARGE SCALE GENOMIC DNA]</scope>
    <source>
        <strain evidence="1 2">13CB11C</strain>
    </source>
</reference>
<accession>A0ABQ0E1G7</accession>
<evidence type="ECO:0000313" key="2">
    <source>
        <dbReference type="Proteomes" id="UP001628220"/>
    </source>
</evidence>
<protein>
    <submittedName>
        <fullName evidence="1">WbqC family protein</fullName>
    </submittedName>
</protein>
<evidence type="ECO:0000313" key="1">
    <source>
        <dbReference type="EMBL" id="GAB1251554.1"/>
    </source>
</evidence>
<dbReference type="RefSeq" id="WP_411915360.1">
    <property type="nucleotide sequence ID" value="NZ_BAAFSF010000001.1"/>
</dbReference>
<dbReference type="Pfam" id="PF08889">
    <property type="entry name" value="WbqC"/>
    <property type="match status" value="1"/>
</dbReference>